<reference evidence="1 2" key="1">
    <citation type="submission" date="2018-08" db="EMBL/GenBank/DDBJ databases">
        <title>A genome reference for cultivated species of the human gut microbiota.</title>
        <authorList>
            <person name="Zou Y."/>
            <person name="Xue W."/>
            <person name="Luo G."/>
        </authorList>
    </citation>
    <scope>NUCLEOTIDE SEQUENCE [LARGE SCALE GENOMIC DNA]</scope>
    <source>
        <strain evidence="1 2">AF14-32</strain>
    </source>
</reference>
<accession>A0A412YL24</accession>
<dbReference type="RefSeq" id="WP_022394067.1">
    <property type="nucleotide sequence ID" value="NZ_QRZF01000001.1"/>
</dbReference>
<evidence type="ECO:0000313" key="1">
    <source>
        <dbReference type="EMBL" id="RGV58075.1"/>
    </source>
</evidence>
<dbReference type="AlphaFoldDB" id="A0A412YL24"/>
<protein>
    <submittedName>
        <fullName evidence="1">Uncharacterized protein</fullName>
    </submittedName>
</protein>
<evidence type="ECO:0000313" key="2">
    <source>
        <dbReference type="Proteomes" id="UP000283850"/>
    </source>
</evidence>
<gene>
    <name evidence="1" type="ORF">DWW10_00010</name>
</gene>
<name>A0A412YL24_9BACE</name>
<dbReference type="Proteomes" id="UP000283850">
    <property type="component" value="Unassembled WGS sequence"/>
</dbReference>
<organism evidence="1 2">
    <name type="scientific">Bacteroides intestinalis</name>
    <dbReference type="NCBI Taxonomy" id="329854"/>
    <lineage>
        <taxon>Bacteria</taxon>
        <taxon>Pseudomonadati</taxon>
        <taxon>Bacteroidota</taxon>
        <taxon>Bacteroidia</taxon>
        <taxon>Bacteroidales</taxon>
        <taxon>Bacteroidaceae</taxon>
        <taxon>Bacteroides</taxon>
    </lineage>
</organism>
<sequence>MKLFRGRGFHVVFEKESEELHRAMECLSQCHSCLRVEYEERILFLTPFVHLLVSRNGGEGLHGARLLANTLHLLIDFMDADGSGNVLNIKSIEDELYKLYSELYPRE</sequence>
<proteinExistence type="predicted"/>
<dbReference type="EMBL" id="QRZF01000001">
    <property type="protein sequence ID" value="RGV58075.1"/>
    <property type="molecule type" value="Genomic_DNA"/>
</dbReference>
<comment type="caution">
    <text evidence="1">The sequence shown here is derived from an EMBL/GenBank/DDBJ whole genome shotgun (WGS) entry which is preliminary data.</text>
</comment>